<dbReference type="Pfam" id="PF01968">
    <property type="entry name" value="Hydantoinase_A"/>
    <property type="match status" value="1"/>
</dbReference>
<dbReference type="PANTHER" id="PTHR11365:SF10">
    <property type="entry name" value="HYDANTOINASE_OXOPROLINASE"/>
    <property type="match status" value="1"/>
</dbReference>
<name>A0A2N7AR22_9LACO</name>
<protein>
    <submittedName>
        <fullName evidence="3">Hydantoinase subunit beta</fullName>
    </submittedName>
</protein>
<keyword evidence="4" id="KW-1185">Reference proteome</keyword>
<accession>A0A2N7AR22</accession>
<dbReference type="RefSeq" id="WP_102197260.1">
    <property type="nucleotide sequence ID" value="NZ_NIPR01000064.1"/>
</dbReference>
<dbReference type="Pfam" id="PF05378">
    <property type="entry name" value="Hydant_A_N"/>
    <property type="match status" value="1"/>
</dbReference>
<dbReference type="Gene3D" id="3.30.420.40">
    <property type="match status" value="1"/>
</dbReference>
<gene>
    <name evidence="3" type="ORF">CBP76_12860</name>
</gene>
<evidence type="ECO:0000259" key="2">
    <source>
        <dbReference type="Pfam" id="PF05378"/>
    </source>
</evidence>
<comment type="caution">
    <text evidence="3">The sequence shown here is derived from an EMBL/GenBank/DDBJ whole genome shotgun (WGS) entry which is preliminary data.</text>
</comment>
<feature type="domain" description="Hydantoinase/oxoprolinase N-terminal" evidence="2">
    <location>
        <begin position="4"/>
        <end position="172"/>
    </location>
</feature>
<dbReference type="PANTHER" id="PTHR11365">
    <property type="entry name" value="5-OXOPROLINASE RELATED"/>
    <property type="match status" value="1"/>
</dbReference>
<dbReference type="OrthoDB" id="9768323at2"/>
<dbReference type="InterPro" id="IPR002821">
    <property type="entry name" value="Hydantoinase_A"/>
</dbReference>
<evidence type="ECO:0000313" key="3">
    <source>
        <dbReference type="EMBL" id="PMD67810.1"/>
    </source>
</evidence>
<proteinExistence type="predicted"/>
<reference evidence="3 4" key="1">
    <citation type="submission" date="2017-05" db="EMBL/GenBank/DDBJ databases">
        <title>Lactobacillus nurukis nov., sp. nov., isolated from nuruk.</title>
        <authorList>
            <person name="Kim S.-J."/>
        </authorList>
    </citation>
    <scope>NUCLEOTIDE SEQUENCE [LARGE SCALE GENOMIC DNA]</scope>
    <source>
        <strain evidence="3 4">SYF10-1a</strain>
    </source>
</reference>
<dbReference type="InterPro" id="IPR043129">
    <property type="entry name" value="ATPase_NBD"/>
</dbReference>
<dbReference type="Proteomes" id="UP000235649">
    <property type="component" value="Unassembled WGS sequence"/>
</dbReference>
<feature type="domain" description="Hydantoinase A/oxoprolinase" evidence="1">
    <location>
        <begin position="193"/>
        <end position="365"/>
    </location>
</feature>
<dbReference type="AlphaFoldDB" id="A0A2N7AR22"/>
<dbReference type="EMBL" id="NIPR01000064">
    <property type="protein sequence ID" value="PMD67810.1"/>
    <property type="molecule type" value="Genomic_DNA"/>
</dbReference>
<evidence type="ECO:0000313" key="4">
    <source>
        <dbReference type="Proteomes" id="UP000235649"/>
    </source>
</evidence>
<dbReference type="InterPro" id="IPR045079">
    <property type="entry name" value="Oxoprolinase-like"/>
</dbReference>
<organism evidence="3 4">
    <name type="scientific">Companilactobacillus nuruki</name>
    <dbReference type="NCBI Taxonomy" id="1993540"/>
    <lineage>
        <taxon>Bacteria</taxon>
        <taxon>Bacillati</taxon>
        <taxon>Bacillota</taxon>
        <taxon>Bacilli</taxon>
        <taxon>Lactobacillales</taxon>
        <taxon>Lactobacillaceae</taxon>
        <taxon>Companilactobacillus</taxon>
    </lineage>
</organism>
<dbReference type="InterPro" id="IPR008040">
    <property type="entry name" value="Hydant_A_N"/>
</dbReference>
<sequence length="517" mass="54883">MYKLGIDVGGTNTDAVILDSNLKVISNIKTHTTKDIESGINNAIHQVIEQSQIDVQNITEAMLGTTQATNAIVERQKLGKVGVIRIGYPATASILPYTEWPSDITKILSNTFSLVHGGYEFNGDEITPFQEDEVKDILQSWQGKVDGIAVIGVFSSINNDQEQKVKQLAEKILGPDIPVSCSSTIGSIGLIGRENATILNTALFKVIKLVTDGFLNALKQEGITNAKQYLCQNDGTLMSMEYAKSHPILTIGSGPTNSIRGAAYLSKQENALVLDIGGTTSDIGVLVNGFPRESSKSVTVGGIQTNFRMPDILSVGLGGGSIVRENSDGTITVGPDSVGYEITEKAKVFGGDVLTTTDIAVKLGMCQIGDPSLLSSISDDVAQHAMTIITQILEDAIDRMKTSSKDVPVILVGGGAIISPNHLKGVAQIYTDKFGGVANAIGATIAQIGGEYEKVYQYVDTPRTDAIKDAELQANQQAVNAGAVEDTIETVSIEEIPLSYAPGDTTRVKVKVVGSNH</sequence>
<dbReference type="GO" id="GO:0016787">
    <property type="term" value="F:hydrolase activity"/>
    <property type="evidence" value="ECO:0007669"/>
    <property type="project" value="InterPro"/>
</dbReference>
<dbReference type="SUPFAM" id="SSF53067">
    <property type="entry name" value="Actin-like ATPase domain"/>
    <property type="match status" value="1"/>
</dbReference>
<evidence type="ECO:0000259" key="1">
    <source>
        <dbReference type="Pfam" id="PF01968"/>
    </source>
</evidence>